<protein>
    <submittedName>
        <fullName evidence="3">DUF6603 domain-containing protein</fullName>
    </submittedName>
</protein>
<dbReference type="Proteomes" id="UP001589710">
    <property type="component" value="Unassembled WGS sequence"/>
</dbReference>
<evidence type="ECO:0000256" key="1">
    <source>
        <dbReference type="SAM" id="MobiDB-lite"/>
    </source>
</evidence>
<gene>
    <name evidence="3" type="ORF">ACFFTL_17540</name>
</gene>
<evidence type="ECO:0000313" key="4">
    <source>
        <dbReference type="Proteomes" id="UP001589710"/>
    </source>
</evidence>
<comment type="caution">
    <text evidence="3">The sequence shown here is derived from an EMBL/GenBank/DDBJ whole genome shotgun (WGS) entry which is preliminary data.</text>
</comment>
<dbReference type="Pfam" id="PF20248">
    <property type="entry name" value="DUF6603"/>
    <property type="match status" value="1"/>
</dbReference>
<evidence type="ECO:0000313" key="3">
    <source>
        <dbReference type="EMBL" id="MFB9574053.1"/>
    </source>
</evidence>
<dbReference type="RefSeq" id="WP_345514528.1">
    <property type="nucleotide sequence ID" value="NZ_BAAAXD010000028.1"/>
</dbReference>
<accession>A0ABV5R872</accession>
<reference evidence="3 4" key="1">
    <citation type="submission" date="2024-09" db="EMBL/GenBank/DDBJ databases">
        <authorList>
            <person name="Sun Q."/>
            <person name="Mori K."/>
        </authorList>
    </citation>
    <scope>NUCLEOTIDE SEQUENCE [LARGE SCALE GENOMIC DNA]</scope>
    <source>
        <strain evidence="3 4">JCM 3331</strain>
    </source>
</reference>
<keyword evidence="4" id="KW-1185">Reference proteome</keyword>
<dbReference type="InterPro" id="IPR046538">
    <property type="entry name" value="DUF6603"/>
</dbReference>
<sequence length="1147" mass="120695">MTRTTFQQAVESIGQVIAASTAAMQDAQIVEFVLNQLGWETPPGTDLASLVTLDAGDVITKLKIVTTSTDEEREDELLMAGRYADLLLAVQDFIAQITTFSQSLPGVLSSAGDWVEKTGIVHELPRRLLDFAVVAGVTTASPRTASVLRLLGIFPQSHHGADHSIYQVEHFRAVVDYEQIGALLTDPGTALAAEYGWGRPDFDSARLLENLGALVQGFGGRGVVSELPERIDAQIGNAPTATDTAPTPQLLVELLHSYGWVIGEAGFSLHRLRATTAEGTDAGIELSPYIRGSAELEIPLFGPLSLVIDTDIDLSQGIGIAVRPTGVQLRGGLLQGEAEDLTGSLAIGLKVADPDGSRHQLLSAGGGTQLSFLEAYAQVGGRVGAEGPPDAFVRAGLIGCRLEVATGSADGFLKAVIPDGLSAEFDLRLLWSKLHGLSFEGSGRLDLTIPVHETLGPITLDALRLRLGVGGGAISLTAGASGSLELGPLHASVENIGLRTKLTPSPGNLGPVGLVLGFKPPDGAGLSIDGPVTGGGYLFFDEEREQYAGVLHLQFGQINLNAFGLLTTRMPDGESGFSLLALVQATGFTPVQLGFGFTLTGIGGLLGINRTVAVDALRAGVRTHALDSIMFMRDDPVPRAPQIISTLQSVFPPARDRHLFGPMVQLAWGTPTLLTAEIALILELPSPLRLIVLGRLRALLPTPETAVVKLQLDAVGVLDFGRREVSVDASLVDSTVGPFALSGDMALRASWGEQPDFALSIGGFHPSYTPPAGFPSLRRLTLALSNSDNPRLRAECYLAITANTVQVGAALEVRVAAAGFALEGGMGFDALMNLAPFGFQVDIAAHLVLKRGSKALMGIDLRAHLTGPDPWHLQGEVTFKVLFVKVTISVDATFGDSRELPPAQRENIWPQLRAALEAAGNWAAELPADSGRLATLKPPVPAAGEAIVHPLGAVRVSQRIVPLQREIARFGTAPPADFTRFEIVSATGAQHDPVPVYDSFSPGQYLGLSDAEKLAAPGFEQMPSGARLTAPDDAHSTGPGAACPITFETITIGGRAWGAPFRPDDATVAQQAEHGAAADAATRSTGRLKYSVDAEQPKVADPSYVVAPVTDLSAPATATDGSFSAAREAARERKDTQIVRREELMSA</sequence>
<proteinExistence type="predicted"/>
<dbReference type="EMBL" id="JBHMCG010000078">
    <property type="protein sequence ID" value="MFB9574053.1"/>
    <property type="molecule type" value="Genomic_DNA"/>
</dbReference>
<organism evidence="3 4">
    <name type="scientific">Streptomyces yanii</name>
    <dbReference type="NCBI Taxonomy" id="78510"/>
    <lineage>
        <taxon>Bacteria</taxon>
        <taxon>Bacillati</taxon>
        <taxon>Actinomycetota</taxon>
        <taxon>Actinomycetes</taxon>
        <taxon>Kitasatosporales</taxon>
        <taxon>Streptomycetaceae</taxon>
        <taxon>Streptomyces</taxon>
    </lineage>
</organism>
<evidence type="ECO:0000259" key="2">
    <source>
        <dbReference type="Pfam" id="PF20248"/>
    </source>
</evidence>
<feature type="compositionally biased region" description="Basic and acidic residues" evidence="1">
    <location>
        <begin position="1128"/>
        <end position="1147"/>
    </location>
</feature>
<name>A0ABV5R872_9ACTN</name>
<feature type="domain" description="DUF6603" evidence="2">
    <location>
        <begin position="451"/>
        <end position="1010"/>
    </location>
</feature>
<feature type="region of interest" description="Disordered" evidence="1">
    <location>
        <begin position="1115"/>
        <end position="1147"/>
    </location>
</feature>